<reference evidence="4" key="1">
    <citation type="journal article" date="2019" name="Int. J. Syst. Evol. Microbiol.">
        <title>The Global Catalogue of Microorganisms (GCM) 10K type strain sequencing project: providing services to taxonomists for standard genome sequencing and annotation.</title>
        <authorList>
            <consortium name="The Broad Institute Genomics Platform"/>
            <consortium name="The Broad Institute Genome Sequencing Center for Infectious Disease"/>
            <person name="Wu L."/>
            <person name="Ma J."/>
        </authorList>
    </citation>
    <scope>NUCLEOTIDE SEQUENCE [LARGE SCALE GENOMIC DNA]</scope>
    <source>
        <strain evidence="4">JCM 31696</strain>
    </source>
</reference>
<dbReference type="InterPro" id="IPR052900">
    <property type="entry name" value="Phospholipid_Metab_Enz"/>
</dbReference>
<dbReference type="Gene3D" id="3.60.21.70">
    <property type="entry name" value="PhoD-like phosphatase"/>
    <property type="match status" value="1"/>
</dbReference>
<dbReference type="PANTHER" id="PTHR43606:SF2">
    <property type="entry name" value="ALKALINE PHOSPHATASE FAMILY PROTEIN (AFU_ORTHOLOGUE AFUA_5G03860)"/>
    <property type="match status" value="1"/>
</dbReference>
<dbReference type="CDD" id="cd07389">
    <property type="entry name" value="MPP_PhoD"/>
    <property type="match status" value="1"/>
</dbReference>
<feature type="domain" description="Phospholipase D N-terminal" evidence="2">
    <location>
        <begin position="2"/>
        <end position="39"/>
    </location>
</feature>
<dbReference type="Pfam" id="PF16655">
    <property type="entry name" value="PhoD_N"/>
    <property type="match status" value="1"/>
</dbReference>
<accession>A0ABW3CAY8</accession>
<evidence type="ECO:0000259" key="2">
    <source>
        <dbReference type="Pfam" id="PF16655"/>
    </source>
</evidence>
<dbReference type="Pfam" id="PF09423">
    <property type="entry name" value="PhoD"/>
    <property type="match status" value="1"/>
</dbReference>
<feature type="non-terminal residue" evidence="3">
    <location>
        <position position="172"/>
    </location>
</feature>
<evidence type="ECO:0000313" key="4">
    <source>
        <dbReference type="Proteomes" id="UP001597083"/>
    </source>
</evidence>
<organism evidence="3 4">
    <name type="scientific">Actinomadura adrarensis</name>
    <dbReference type="NCBI Taxonomy" id="1819600"/>
    <lineage>
        <taxon>Bacteria</taxon>
        <taxon>Bacillati</taxon>
        <taxon>Actinomycetota</taxon>
        <taxon>Actinomycetes</taxon>
        <taxon>Streptosporangiales</taxon>
        <taxon>Thermomonosporaceae</taxon>
        <taxon>Actinomadura</taxon>
    </lineage>
</organism>
<sequence length="172" mass="19003">GPDRDHTVKVDARGLQPGATYYYRFVLDGTFSPTGRTRTAPAPTDDIAALKFGVASCSNWEAGYFAAYRHMAGRDDLFGIVHLGDYIYEYGAGEFAAGSRIVRQNAPAHEILTLADYRQRHALYKTDPDLQALHAAHPWMIVWDDHEVANDMWSGGAENHTAGTEGAFADRK</sequence>
<evidence type="ECO:0000313" key="3">
    <source>
        <dbReference type="EMBL" id="MFD0851453.1"/>
    </source>
</evidence>
<dbReference type="InterPro" id="IPR029052">
    <property type="entry name" value="Metallo-depent_PP-like"/>
</dbReference>
<keyword evidence="4" id="KW-1185">Reference proteome</keyword>
<protein>
    <submittedName>
        <fullName evidence="3">Alkaline phosphatase D family protein</fullName>
    </submittedName>
</protein>
<dbReference type="InterPro" id="IPR038607">
    <property type="entry name" value="PhoD-like_sf"/>
</dbReference>
<dbReference type="SUPFAM" id="SSF56300">
    <property type="entry name" value="Metallo-dependent phosphatases"/>
    <property type="match status" value="1"/>
</dbReference>
<gene>
    <name evidence="3" type="ORF">ACFQ07_04445</name>
</gene>
<dbReference type="EMBL" id="JBHTIR010000484">
    <property type="protein sequence ID" value="MFD0851453.1"/>
    <property type="molecule type" value="Genomic_DNA"/>
</dbReference>
<dbReference type="PANTHER" id="PTHR43606">
    <property type="entry name" value="PHOSPHATASE, PUTATIVE (AFU_ORTHOLOGUE AFUA_6G08710)-RELATED"/>
    <property type="match status" value="1"/>
</dbReference>
<name>A0ABW3CAY8_9ACTN</name>
<evidence type="ECO:0000259" key="1">
    <source>
        <dbReference type="Pfam" id="PF09423"/>
    </source>
</evidence>
<dbReference type="Proteomes" id="UP001597083">
    <property type="component" value="Unassembled WGS sequence"/>
</dbReference>
<feature type="non-terminal residue" evidence="3">
    <location>
        <position position="1"/>
    </location>
</feature>
<feature type="domain" description="PhoD-like phosphatase metallophosphatase" evidence="1">
    <location>
        <begin position="52"/>
        <end position="172"/>
    </location>
</feature>
<proteinExistence type="predicted"/>
<dbReference type="InterPro" id="IPR032093">
    <property type="entry name" value="PhoD_N"/>
</dbReference>
<dbReference type="Gene3D" id="2.60.40.380">
    <property type="entry name" value="Purple acid phosphatase-like, N-terminal"/>
    <property type="match status" value="1"/>
</dbReference>
<dbReference type="InterPro" id="IPR018946">
    <property type="entry name" value="PhoD-like_MPP"/>
</dbReference>
<comment type="caution">
    <text evidence="3">The sequence shown here is derived from an EMBL/GenBank/DDBJ whole genome shotgun (WGS) entry which is preliminary data.</text>
</comment>